<dbReference type="Proteomes" id="UP000033187">
    <property type="component" value="Chromosome 1"/>
</dbReference>
<dbReference type="KEGG" id="fil:BN1229_v1_2901"/>
<keyword evidence="2" id="KW-1185">Reference proteome</keyword>
<sequence length="199" mass="21758">MRTSDVEILIVPGWSGSGPDHWQSRWERSLKTARRVEQEDWLKPQSEQWSARIASAVATSEKPVVLVAHSLGVISVAHAAPRLDLTKVAGAYLVAPADIENAKDWPVTEGHSFEQDVRDFGTMPREPLPFPSTLIASHTDPYCSFERAKEIAAMWGSKLLEAGDAGHVNVASGHGPWPEGLLQFGLFLKDLQEPAAGTK</sequence>
<organism evidence="1 2">
    <name type="scientific">Candidatus Filomicrobium marinum</name>
    <dbReference type="NCBI Taxonomy" id="1608628"/>
    <lineage>
        <taxon>Bacteria</taxon>
        <taxon>Pseudomonadati</taxon>
        <taxon>Pseudomonadota</taxon>
        <taxon>Alphaproteobacteria</taxon>
        <taxon>Hyphomicrobiales</taxon>
        <taxon>Hyphomicrobiaceae</taxon>
        <taxon>Filomicrobium</taxon>
    </lineage>
</organism>
<dbReference type="Gene3D" id="3.40.50.1820">
    <property type="entry name" value="alpha/beta hydrolase"/>
    <property type="match status" value="1"/>
</dbReference>
<dbReference type="AlphaFoldDB" id="A0A0D6JI11"/>
<proteinExistence type="predicted"/>
<dbReference type="InterPro" id="IPR010662">
    <property type="entry name" value="RBBP9/YdeN"/>
</dbReference>
<dbReference type="EMBL" id="LN829119">
    <property type="protein sequence ID" value="CPR21362.1"/>
    <property type="molecule type" value="Genomic_DNA"/>
</dbReference>
<dbReference type="InterPro" id="IPR029058">
    <property type="entry name" value="AB_hydrolase_fold"/>
</dbReference>
<dbReference type="RefSeq" id="WP_046478658.1">
    <property type="nucleotide sequence ID" value="NZ_LN829118.1"/>
</dbReference>
<dbReference type="SUPFAM" id="SSF53474">
    <property type="entry name" value="alpha/beta-Hydrolases"/>
    <property type="match status" value="1"/>
</dbReference>
<gene>
    <name evidence="1" type="ORF">YBN1229_v1_3016</name>
</gene>
<dbReference type="KEGG" id="fiy:BN1229_v1_3016"/>
<reference evidence="2" key="1">
    <citation type="submission" date="2015-02" db="EMBL/GenBank/DDBJ databases">
        <authorList>
            <person name="Chooi Y.-H."/>
        </authorList>
    </citation>
    <scope>NUCLEOTIDE SEQUENCE [LARGE SCALE GENOMIC DNA]</scope>
    <source>
        <strain evidence="2">strain Y</strain>
    </source>
</reference>
<accession>A0A0D6JI11</accession>
<keyword evidence="1" id="KW-0378">Hydrolase</keyword>
<dbReference type="OrthoDB" id="9804993at2"/>
<evidence type="ECO:0000313" key="1">
    <source>
        <dbReference type="EMBL" id="CPR21362.1"/>
    </source>
</evidence>
<name>A0A0D6JI11_9HYPH</name>
<dbReference type="Pfam" id="PF06821">
    <property type="entry name" value="Ser_hydrolase"/>
    <property type="match status" value="1"/>
</dbReference>
<evidence type="ECO:0000313" key="2">
    <source>
        <dbReference type="Proteomes" id="UP000033187"/>
    </source>
</evidence>
<dbReference type="GO" id="GO:0016787">
    <property type="term" value="F:hydrolase activity"/>
    <property type="evidence" value="ECO:0007669"/>
    <property type="project" value="UniProtKB-KW"/>
</dbReference>
<protein>
    <submittedName>
        <fullName evidence="1">Alpha/beta hydrolase</fullName>
    </submittedName>
</protein>